<accession>A0A507DR36</accession>
<dbReference type="AlphaFoldDB" id="A0A507DR36"/>
<evidence type="ECO:0000256" key="6">
    <source>
        <dbReference type="ARBA" id="ARBA00035188"/>
    </source>
</evidence>
<dbReference type="STRING" id="109895.A0A507DR36"/>
<sequence length="168" mass="18124">MSTPRELIRKLQNAPGLAKRILPVKDLTSRGHNGAGLTFVPHITKLVLRYDHPRLGAGGSSTGMVAFLTSQLPAVARARPYVEICVQPRNAVPPHLLATYASGKKTLVPCAGLSAKEVAAKVAFLCDSMDGEERNVKSGRPVLTAGHQLAERVDPVWDPFTAEHTFRP</sequence>
<organism evidence="8 9">
    <name type="scientific">Powellomyces hirtus</name>
    <dbReference type="NCBI Taxonomy" id="109895"/>
    <lineage>
        <taxon>Eukaryota</taxon>
        <taxon>Fungi</taxon>
        <taxon>Fungi incertae sedis</taxon>
        <taxon>Chytridiomycota</taxon>
        <taxon>Chytridiomycota incertae sedis</taxon>
        <taxon>Chytridiomycetes</taxon>
        <taxon>Spizellomycetales</taxon>
        <taxon>Powellomycetaceae</taxon>
        <taxon>Powellomyces</taxon>
    </lineage>
</organism>
<keyword evidence="3" id="KW-0689">Ribosomal protein</keyword>
<dbReference type="EMBL" id="QEAQ01000205">
    <property type="protein sequence ID" value="TPX53705.1"/>
    <property type="molecule type" value="Genomic_DNA"/>
</dbReference>
<dbReference type="Proteomes" id="UP000318582">
    <property type="component" value="Unassembled WGS sequence"/>
</dbReference>
<feature type="domain" description="Ribosomal protein/NADH dehydrogenase" evidence="7">
    <location>
        <begin position="56"/>
        <end position="129"/>
    </location>
</feature>
<dbReference type="GO" id="GO:0032543">
    <property type="term" value="P:mitochondrial translation"/>
    <property type="evidence" value="ECO:0007669"/>
    <property type="project" value="InterPro"/>
</dbReference>
<dbReference type="InterPro" id="IPR036249">
    <property type="entry name" value="Thioredoxin-like_sf"/>
</dbReference>
<proteinExistence type="inferred from homology"/>
<dbReference type="InterPro" id="IPR007741">
    <property type="entry name" value="Ribosomal_mL43/mS25/NADH_DH"/>
</dbReference>
<gene>
    <name evidence="8" type="ORF">PhCBS80983_g06223</name>
</gene>
<evidence type="ECO:0000256" key="2">
    <source>
        <dbReference type="ARBA" id="ARBA00006073"/>
    </source>
</evidence>
<comment type="similarity">
    <text evidence="2">Belongs to the mitochondrion-specific ribosomal protein mL43 family.</text>
</comment>
<dbReference type="GO" id="GO:0005762">
    <property type="term" value="C:mitochondrial large ribosomal subunit"/>
    <property type="evidence" value="ECO:0007669"/>
    <property type="project" value="TreeGrafter"/>
</dbReference>
<dbReference type="GO" id="GO:0003735">
    <property type="term" value="F:structural constituent of ribosome"/>
    <property type="evidence" value="ECO:0007669"/>
    <property type="project" value="InterPro"/>
</dbReference>
<dbReference type="SMART" id="SM00916">
    <property type="entry name" value="L51_S25_CI-B8"/>
    <property type="match status" value="1"/>
</dbReference>
<reference evidence="8 9" key="1">
    <citation type="journal article" date="2019" name="Sci. Rep.">
        <title>Comparative genomics of chytrid fungi reveal insights into the obligate biotrophic and pathogenic lifestyle of Synchytrium endobioticum.</title>
        <authorList>
            <person name="van de Vossenberg B.T.L.H."/>
            <person name="Warris S."/>
            <person name="Nguyen H.D.T."/>
            <person name="van Gent-Pelzer M.P.E."/>
            <person name="Joly D.L."/>
            <person name="van de Geest H.C."/>
            <person name="Bonants P.J.M."/>
            <person name="Smith D.S."/>
            <person name="Levesque C.A."/>
            <person name="van der Lee T.A.J."/>
        </authorList>
    </citation>
    <scope>NUCLEOTIDE SEQUENCE [LARGE SCALE GENOMIC DNA]</scope>
    <source>
        <strain evidence="8 9">CBS 809.83</strain>
    </source>
</reference>
<evidence type="ECO:0000313" key="9">
    <source>
        <dbReference type="Proteomes" id="UP000318582"/>
    </source>
</evidence>
<evidence type="ECO:0000313" key="8">
    <source>
        <dbReference type="EMBL" id="TPX53705.1"/>
    </source>
</evidence>
<comment type="subcellular location">
    <subcellularLocation>
        <location evidence="1">Mitochondrion</location>
    </subcellularLocation>
</comment>
<comment type="caution">
    <text evidence="8">The sequence shown here is derived from an EMBL/GenBank/DDBJ whole genome shotgun (WGS) entry which is preliminary data.</text>
</comment>
<dbReference type="InterPro" id="IPR039927">
    <property type="entry name" value="Ribosomal_mL43"/>
</dbReference>
<name>A0A507DR36_9FUNG</name>
<evidence type="ECO:0000256" key="5">
    <source>
        <dbReference type="ARBA" id="ARBA00023274"/>
    </source>
</evidence>
<keyword evidence="9" id="KW-1185">Reference proteome</keyword>
<dbReference type="SUPFAM" id="SSF52833">
    <property type="entry name" value="Thioredoxin-like"/>
    <property type="match status" value="1"/>
</dbReference>
<evidence type="ECO:0000256" key="1">
    <source>
        <dbReference type="ARBA" id="ARBA00004173"/>
    </source>
</evidence>
<dbReference type="Pfam" id="PF05047">
    <property type="entry name" value="L51_S25_CI-B8"/>
    <property type="match status" value="1"/>
</dbReference>
<evidence type="ECO:0000256" key="3">
    <source>
        <dbReference type="ARBA" id="ARBA00022980"/>
    </source>
</evidence>
<dbReference type="PANTHER" id="PTHR21396:SF2">
    <property type="entry name" value="LARGE RIBOSOMAL SUBUNIT PROTEIN ML43"/>
    <property type="match status" value="1"/>
</dbReference>
<evidence type="ECO:0000256" key="4">
    <source>
        <dbReference type="ARBA" id="ARBA00023128"/>
    </source>
</evidence>
<protein>
    <recommendedName>
        <fullName evidence="6">Large ribosomal subunit protein mL43</fullName>
    </recommendedName>
</protein>
<keyword evidence="4" id="KW-0496">Mitochondrion</keyword>
<dbReference type="PANTHER" id="PTHR21396">
    <property type="entry name" value="39S RIBOSOMAL PROTEIN L43"/>
    <property type="match status" value="1"/>
</dbReference>
<dbReference type="Gene3D" id="3.40.30.10">
    <property type="entry name" value="Glutaredoxin"/>
    <property type="match status" value="1"/>
</dbReference>
<keyword evidence="5" id="KW-0687">Ribonucleoprotein</keyword>
<evidence type="ECO:0000259" key="7">
    <source>
        <dbReference type="SMART" id="SM00916"/>
    </source>
</evidence>